<name>A0A0B7BJU6_9EUPU</name>
<feature type="non-terminal residue" evidence="2">
    <location>
        <position position="65"/>
    </location>
</feature>
<dbReference type="EMBL" id="HACG01045701">
    <property type="protein sequence ID" value="CEK92566.1"/>
    <property type="molecule type" value="Transcribed_RNA"/>
</dbReference>
<feature type="chain" id="PRO_5007391238" description="VWFA domain-containing protein" evidence="1">
    <location>
        <begin position="22"/>
        <end position="65"/>
    </location>
</feature>
<keyword evidence="1" id="KW-0732">Signal</keyword>
<evidence type="ECO:0000313" key="2">
    <source>
        <dbReference type="EMBL" id="CEK92566.1"/>
    </source>
</evidence>
<proteinExistence type="predicted"/>
<protein>
    <recommendedName>
        <fullName evidence="4">VWFA domain-containing protein</fullName>
    </recommendedName>
</protein>
<reference evidence="2" key="1">
    <citation type="submission" date="2014-12" db="EMBL/GenBank/DDBJ databases">
        <title>Insight into the proteome of Arion vulgaris.</title>
        <authorList>
            <person name="Aradska J."/>
            <person name="Bulat T."/>
            <person name="Smidak R."/>
            <person name="Sarate P."/>
            <person name="Gangsoo J."/>
            <person name="Sialana F."/>
            <person name="Bilban M."/>
            <person name="Lubec G."/>
        </authorList>
    </citation>
    <scope>NUCLEOTIDE SEQUENCE</scope>
    <source>
        <tissue evidence="2">Skin</tissue>
    </source>
</reference>
<dbReference type="AlphaFoldDB" id="A0A0B7BJU6"/>
<evidence type="ECO:0000256" key="1">
    <source>
        <dbReference type="SAM" id="SignalP"/>
    </source>
</evidence>
<gene>
    <name evidence="2" type="primary">ORF188955</name>
    <name evidence="3" type="synonym">ORF188968</name>
</gene>
<organism evidence="2">
    <name type="scientific">Arion vulgaris</name>
    <dbReference type="NCBI Taxonomy" id="1028688"/>
    <lineage>
        <taxon>Eukaryota</taxon>
        <taxon>Metazoa</taxon>
        <taxon>Spiralia</taxon>
        <taxon>Lophotrochozoa</taxon>
        <taxon>Mollusca</taxon>
        <taxon>Gastropoda</taxon>
        <taxon>Heterobranchia</taxon>
        <taxon>Euthyneura</taxon>
        <taxon>Panpulmonata</taxon>
        <taxon>Eupulmonata</taxon>
        <taxon>Stylommatophora</taxon>
        <taxon>Helicina</taxon>
        <taxon>Arionoidea</taxon>
        <taxon>Arionidae</taxon>
        <taxon>Arion</taxon>
    </lineage>
</organism>
<evidence type="ECO:0000313" key="3">
    <source>
        <dbReference type="EMBL" id="CEK92570.1"/>
    </source>
</evidence>
<feature type="signal peptide" evidence="1">
    <location>
        <begin position="1"/>
        <end position="21"/>
    </location>
</feature>
<accession>A0A0B7BJU6</accession>
<sequence>MKLFAVFGCHLLLAYLTTVDSAAVIGKTCQPAQTLCLGVAIDASGSIGQTDFQKNLIVVRKIAEA</sequence>
<dbReference type="EMBL" id="HACG01045705">
    <property type="protein sequence ID" value="CEK92570.1"/>
    <property type="molecule type" value="Transcribed_RNA"/>
</dbReference>
<evidence type="ECO:0008006" key="4">
    <source>
        <dbReference type="Google" id="ProtNLM"/>
    </source>
</evidence>